<dbReference type="eggNOG" id="KOG0557">
    <property type="taxonomic scope" value="Eukaryota"/>
</dbReference>
<evidence type="ECO:0000256" key="2">
    <source>
        <dbReference type="ARBA" id="ARBA00022679"/>
    </source>
</evidence>
<dbReference type="FunCoup" id="T1EFC1">
    <property type="interactions" value="1480"/>
</dbReference>
<dbReference type="GO" id="GO:0004742">
    <property type="term" value="F:dihydrolipoyllysine-residue acetyltransferase activity"/>
    <property type="evidence" value="ECO:0000318"/>
    <property type="project" value="GO_Central"/>
</dbReference>
<dbReference type="CTD" id="20195273"/>
<dbReference type="RefSeq" id="XP_009017016.1">
    <property type="nucleotide sequence ID" value="XM_009018768.1"/>
</dbReference>
<dbReference type="OMA" id="TMEFESF"/>
<dbReference type="PANTHER" id="PTHR23151">
    <property type="entry name" value="DIHYDROLIPOAMIDE ACETYL/SUCCINYL-TRANSFERASE-RELATED"/>
    <property type="match status" value="1"/>
</dbReference>
<dbReference type="HOGENOM" id="CLU_016733_10_2_1"/>
<sequence length="554" mass="58543">MEKGTLVRWTKQEGDKLNEGDLLAEIETDKATMGFETPEEGYLARIIIPANTKDVPLGKLLCIIVEKESDVKAFKSYKPTEDSLRGDAYPTPIIQPAAPAAPAPHVPLSVGGITYPSHTKVTLPSLSPTMEKGNIQAWMAKEGDELKEGDVLAQIETDKATMDFETPEEGFLAKILAPAGSKGLSLGTLLCIIVPKKEDIQAFADYVETATAPPPPSQQPAAASPAAAALGAFPAATQVPAAAAQPLPAAQPAAGGKTPASPLAKRLAAEKGIDIALVKGTGADGSVTADDVKAYTPAQPIAMAPSVSAPPPQIPLAAAIPGASFVDIPLSNMRQVIAKRLLLSKQTIPHYYLSIDVQMDNVIRLRKELNELLAKEKVKLSVNDFLIKASALACKKVPEANSSWQETFIRQNNNVDINVAVATDNGLITPIVFQADKKGLATISMDVTSLAQKAKAGKLQPQEFQGGTFTISNLGMFGIKNFSAIINPPQACILAVGGSGKLLVPDDSSNTGHRVSDVMSVTLSCDHRVVDGAVGAQWLAQFKRFLEKPDTMLL</sequence>
<proteinExistence type="inferred from homology"/>
<evidence type="ECO:0000256" key="6">
    <source>
        <dbReference type="RuleBase" id="RU361137"/>
    </source>
</evidence>
<dbReference type="Pfam" id="PF02817">
    <property type="entry name" value="E3_binding"/>
    <property type="match status" value="1"/>
</dbReference>
<organism evidence="10 11">
    <name type="scientific">Helobdella robusta</name>
    <name type="common">Californian leech</name>
    <dbReference type="NCBI Taxonomy" id="6412"/>
    <lineage>
        <taxon>Eukaryota</taxon>
        <taxon>Metazoa</taxon>
        <taxon>Spiralia</taxon>
        <taxon>Lophotrochozoa</taxon>
        <taxon>Annelida</taxon>
        <taxon>Clitellata</taxon>
        <taxon>Hirudinea</taxon>
        <taxon>Rhynchobdellida</taxon>
        <taxon>Glossiphoniidae</taxon>
        <taxon>Helobdella</taxon>
    </lineage>
</organism>
<dbReference type="EMBL" id="KB096411">
    <property type="protein sequence ID" value="ESO05083.1"/>
    <property type="molecule type" value="Genomic_DNA"/>
</dbReference>
<reference evidence="10" key="3">
    <citation type="submission" date="2015-06" db="UniProtKB">
        <authorList>
            <consortium name="EnsemblMetazoa"/>
        </authorList>
    </citation>
    <scope>IDENTIFICATION</scope>
</reference>
<reference evidence="11" key="1">
    <citation type="submission" date="2012-12" db="EMBL/GenBank/DDBJ databases">
        <authorList>
            <person name="Hellsten U."/>
            <person name="Grimwood J."/>
            <person name="Chapman J.A."/>
            <person name="Shapiro H."/>
            <person name="Aerts A."/>
            <person name="Otillar R.P."/>
            <person name="Terry A.Y."/>
            <person name="Boore J.L."/>
            <person name="Simakov O."/>
            <person name="Marletaz F."/>
            <person name="Cho S.-J."/>
            <person name="Edsinger-Gonzales E."/>
            <person name="Havlak P."/>
            <person name="Kuo D.-H."/>
            <person name="Larsson T."/>
            <person name="Lv J."/>
            <person name="Arendt D."/>
            <person name="Savage R."/>
            <person name="Osoegawa K."/>
            <person name="de Jong P."/>
            <person name="Lindberg D.R."/>
            <person name="Seaver E.C."/>
            <person name="Weisblat D.A."/>
            <person name="Putnam N.H."/>
            <person name="Grigoriev I.V."/>
            <person name="Rokhsar D.S."/>
        </authorList>
    </citation>
    <scope>NUCLEOTIDE SEQUENCE</scope>
</reference>
<feature type="domain" description="Lipoyl-binding" evidence="7">
    <location>
        <begin position="1"/>
        <end position="65"/>
    </location>
</feature>
<accession>T1EFC1</accession>
<dbReference type="Pfam" id="PF00364">
    <property type="entry name" value="Biotin_lipoyl"/>
    <property type="match status" value="2"/>
</dbReference>
<dbReference type="EC" id="2.3.1.12" evidence="6"/>
<dbReference type="Gene3D" id="3.30.559.10">
    <property type="entry name" value="Chloramphenicol acetyltransferase-like domain"/>
    <property type="match status" value="1"/>
</dbReference>
<name>T1EFC1_HELRO</name>
<comment type="function">
    <text evidence="6">The pyruvate dehydrogenase complex catalyzes the overall conversion of pyruvate to acetyl-CoA and CO(2).</text>
</comment>
<evidence type="ECO:0000256" key="5">
    <source>
        <dbReference type="ARBA" id="ARBA00023315"/>
    </source>
</evidence>
<keyword evidence="5 6" id="KW-0012">Acyltransferase</keyword>
<keyword evidence="2 6" id="KW-0808">Transferase</keyword>
<evidence type="ECO:0000313" key="9">
    <source>
        <dbReference type="EMBL" id="ESO05083.1"/>
    </source>
</evidence>
<dbReference type="SUPFAM" id="SSF47005">
    <property type="entry name" value="Peripheral subunit-binding domain of 2-oxo acid dehydrogenase complex"/>
    <property type="match status" value="1"/>
</dbReference>
<evidence type="ECO:0000313" key="11">
    <source>
        <dbReference type="Proteomes" id="UP000015101"/>
    </source>
</evidence>
<dbReference type="InterPro" id="IPR000089">
    <property type="entry name" value="Biotin_lipoyl"/>
</dbReference>
<dbReference type="Pfam" id="PF00198">
    <property type="entry name" value="2-oxoacid_dh"/>
    <property type="match status" value="1"/>
</dbReference>
<dbReference type="EnsemblMetazoa" id="HelroT111522">
    <property type="protein sequence ID" value="HelroP111522"/>
    <property type="gene ID" value="HelroG111522"/>
</dbReference>
<comment type="similarity">
    <text evidence="1 6">Belongs to the 2-oxoacid dehydrogenase family.</text>
</comment>
<dbReference type="InterPro" id="IPR006257">
    <property type="entry name" value="LAT1"/>
</dbReference>
<dbReference type="InterPro" id="IPR003016">
    <property type="entry name" value="2-oxoA_DH_lipoyl-BS"/>
</dbReference>
<dbReference type="GeneID" id="20195273"/>
<dbReference type="AlphaFoldDB" id="T1EFC1"/>
<dbReference type="Proteomes" id="UP000015101">
    <property type="component" value="Unassembled WGS sequence"/>
</dbReference>
<dbReference type="GO" id="GO:0045254">
    <property type="term" value="C:pyruvate dehydrogenase complex"/>
    <property type="evidence" value="ECO:0000318"/>
    <property type="project" value="GO_Central"/>
</dbReference>
<dbReference type="InterPro" id="IPR011053">
    <property type="entry name" value="Single_hybrid_motif"/>
</dbReference>
<keyword evidence="4" id="KW-0809">Transit peptide</keyword>
<comment type="subcellular location">
    <subcellularLocation>
        <location evidence="6">Mitochondrion</location>
    </subcellularLocation>
</comment>
<evidence type="ECO:0000259" key="7">
    <source>
        <dbReference type="PROSITE" id="PS50968"/>
    </source>
</evidence>
<dbReference type="PANTHER" id="PTHR23151:SF90">
    <property type="entry name" value="DIHYDROLIPOYLLYSINE-RESIDUE ACETYLTRANSFERASE COMPONENT OF PYRUVATE DEHYDROGENASE COMPLEX, MITOCHONDRIAL-RELATED"/>
    <property type="match status" value="1"/>
</dbReference>
<dbReference type="STRING" id="6412.T1EFC1"/>
<dbReference type="FunFam" id="3.30.559.10:FF:000003">
    <property type="entry name" value="Acetyltransferase component of pyruvate dehydrogenase complex"/>
    <property type="match status" value="1"/>
</dbReference>
<dbReference type="SUPFAM" id="SSF51230">
    <property type="entry name" value="Single hybrid motif"/>
    <property type="match status" value="2"/>
</dbReference>
<dbReference type="KEGG" id="hro:HELRODRAFT_111522"/>
<dbReference type="InterPro" id="IPR036625">
    <property type="entry name" value="E3-bd_dom_sf"/>
</dbReference>
<evidence type="ECO:0000256" key="4">
    <source>
        <dbReference type="ARBA" id="ARBA00022946"/>
    </source>
</evidence>
<dbReference type="FunFam" id="2.40.50.100:FF:000010">
    <property type="entry name" value="Acetyltransferase component of pyruvate dehydrogenase complex"/>
    <property type="match status" value="2"/>
</dbReference>
<dbReference type="OrthoDB" id="537444at2759"/>
<dbReference type="InterPro" id="IPR004167">
    <property type="entry name" value="PSBD"/>
</dbReference>
<reference evidence="9 11" key="2">
    <citation type="journal article" date="2013" name="Nature">
        <title>Insights into bilaterian evolution from three spiralian genomes.</title>
        <authorList>
            <person name="Simakov O."/>
            <person name="Marletaz F."/>
            <person name="Cho S.J."/>
            <person name="Edsinger-Gonzales E."/>
            <person name="Havlak P."/>
            <person name="Hellsten U."/>
            <person name="Kuo D.H."/>
            <person name="Larsson T."/>
            <person name="Lv J."/>
            <person name="Arendt D."/>
            <person name="Savage R."/>
            <person name="Osoegawa K."/>
            <person name="de Jong P."/>
            <person name="Grimwood J."/>
            <person name="Chapman J.A."/>
            <person name="Shapiro H."/>
            <person name="Aerts A."/>
            <person name="Otillar R.P."/>
            <person name="Terry A.Y."/>
            <person name="Boore J.L."/>
            <person name="Grigoriev I.V."/>
            <person name="Lindberg D.R."/>
            <person name="Seaver E.C."/>
            <person name="Weisblat D.A."/>
            <person name="Putnam N.H."/>
            <person name="Rokhsar D.S."/>
        </authorList>
    </citation>
    <scope>NUCLEOTIDE SEQUENCE</scope>
</reference>
<evidence type="ECO:0000313" key="10">
    <source>
        <dbReference type="EnsemblMetazoa" id="HelroP111522"/>
    </source>
</evidence>
<feature type="domain" description="Lipoyl-binding" evidence="7">
    <location>
        <begin position="118"/>
        <end position="194"/>
    </location>
</feature>
<dbReference type="PROSITE" id="PS50968">
    <property type="entry name" value="BIOTINYL_LIPOYL"/>
    <property type="match status" value="2"/>
</dbReference>
<dbReference type="Gene3D" id="2.40.50.100">
    <property type="match status" value="2"/>
</dbReference>
<dbReference type="InterPro" id="IPR023213">
    <property type="entry name" value="CAT-like_dom_sf"/>
</dbReference>
<gene>
    <name evidence="10" type="primary">20195273</name>
    <name evidence="9" type="ORF">HELRODRAFT_111522</name>
</gene>
<keyword evidence="11" id="KW-1185">Reference proteome</keyword>
<dbReference type="InParanoid" id="T1EFC1"/>
<evidence type="ECO:0000256" key="1">
    <source>
        <dbReference type="ARBA" id="ARBA00007317"/>
    </source>
</evidence>
<dbReference type="InterPro" id="IPR001078">
    <property type="entry name" value="2-oxoacid_DH_actylTfrase"/>
</dbReference>
<comment type="catalytic activity">
    <reaction evidence="6">
        <text>N(6)-[(R)-dihydrolipoyl]-L-lysyl-[protein] + acetyl-CoA = N(6)-[(R)-S(8)-acetyldihydrolipoyl]-L-lysyl-[protein] + CoA</text>
        <dbReference type="Rhea" id="RHEA:17017"/>
        <dbReference type="Rhea" id="RHEA-COMP:10475"/>
        <dbReference type="Rhea" id="RHEA-COMP:10478"/>
        <dbReference type="ChEBI" id="CHEBI:57287"/>
        <dbReference type="ChEBI" id="CHEBI:57288"/>
        <dbReference type="ChEBI" id="CHEBI:83100"/>
        <dbReference type="ChEBI" id="CHEBI:83111"/>
        <dbReference type="EC" id="2.3.1.12"/>
    </reaction>
</comment>
<keyword evidence="3 6" id="KW-0450">Lipoyl</keyword>
<dbReference type="SUPFAM" id="SSF52777">
    <property type="entry name" value="CoA-dependent acyltransferases"/>
    <property type="match status" value="1"/>
</dbReference>
<dbReference type="Gene3D" id="4.10.320.10">
    <property type="entry name" value="E3-binding domain"/>
    <property type="match status" value="1"/>
</dbReference>
<comment type="cofactor">
    <cofactor evidence="6">
        <name>(R)-lipoate</name>
        <dbReference type="ChEBI" id="CHEBI:83088"/>
    </cofactor>
    <text evidence="6">Binds 2 lipoyl cofactors covalently.</text>
</comment>
<dbReference type="GO" id="GO:0006086">
    <property type="term" value="P:pyruvate decarboxylation to acetyl-CoA"/>
    <property type="evidence" value="ECO:0000318"/>
    <property type="project" value="GO_Central"/>
</dbReference>
<dbReference type="CDD" id="cd06849">
    <property type="entry name" value="lipoyl_domain"/>
    <property type="match status" value="2"/>
</dbReference>
<evidence type="ECO:0000256" key="3">
    <source>
        <dbReference type="ARBA" id="ARBA00022823"/>
    </source>
</evidence>
<dbReference type="InterPro" id="IPR045257">
    <property type="entry name" value="E2/Pdx1"/>
</dbReference>
<dbReference type="GO" id="GO:0005739">
    <property type="term" value="C:mitochondrion"/>
    <property type="evidence" value="ECO:0000318"/>
    <property type="project" value="GO_Central"/>
</dbReference>
<dbReference type="PROSITE" id="PS51826">
    <property type="entry name" value="PSBD"/>
    <property type="match status" value="1"/>
</dbReference>
<feature type="domain" description="Peripheral subunit-binding (PSBD)" evidence="8">
    <location>
        <begin position="259"/>
        <end position="296"/>
    </location>
</feature>
<dbReference type="NCBIfam" id="TIGR01349">
    <property type="entry name" value="PDHac_trf_mito"/>
    <property type="match status" value="1"/>
</dbReference>
<protein>
    <recommendedName>
        <fullName evidence="6">Acetyltransferase component of pyruvate dehydrogenase complex</fullName>
        <ecNumber evidence="6">2.3.1.12</ecNumber>
    </recommendedName>
</protein>
<evidence type="ECO:0000259" key="8">
    <source>
        <dbReference type="PROSITE" id="PS51826"/>
    </source>
</evidence>
<dbReference type="EMBL" id="AMQM01004049">
    <property type="status" value="NOT_ANNOTATED_CDS"/>
    <property type="molecule type" value="Genomic_DNA"/>
</dbReference>
<dbReference type="PROSITE" id="PS00189">
    <property type="entry name" value="LIPOYL"/>
    <property type="match status" value="2"/>
</dbReference>